<dbReference type="InterPro" id="IPR030184">
    <property type="entry name" value="WAT1-related"/>
</dbReference>
<feature type="transmembrane region" description="Helical" evidence="7">
    <location>
        <begin position="20"/>
        <end position="39"/>
    </location>
</feature>
<feature type="transmembrane region" description="Helical" evidence="7">
    <location>
        <begin position="223"/>
        <end position="244"/>
    </location>
</feature>
<keyword evidence="3 7" id="KW-0812">Transmembrane</keyword>
<name>A0A4D6NQ89_VIGUN</name>
<evidence type="ECO:0000313" key="10">
    <source>
        <dbReference type="Proteomes" id="UP000501690"/>
    </source>
</evidence>
<feature type="transmembrane region" description="Helical" evidence="7">
    <location>
        <begin position="472"/>
        <end position="493"/>
    </location>
</feature>
<organism evidence="9 10">
    <name type="scientific">Vigna unguiculata</name>
    <name type="common">Cowpea</name>
    <dbReference type="NCBI Taxonomy" id="3917"/>
    <lineage>
        <taxon>Eukaryota</taxon>
        <taxon>Viridiplantae</taxon>
        <taxon>Streptophyta</taxon>
        <taxon>Embryophyta</taxon>
        <taxon>Tracheophyta</taxon>
        <taxon>Spermatophyta</taxon>
        <taxon>Magnoliopsida</taxon>
        <taxon>eudicotyledons</taxon>
        <taxon>Gunneridae</taxon>
        <taxon>Pentapetalae</taxon>
        <taxon>rosids</taxon>
        <taxon>fabids</taxon>
        <taxon>Fabales</taxon>
        <taxon>Fabaceae</taxon>
        <taxon>Papilionoideae</taxon>
        <taxon>50 kb inversion clade</taxon>
        <taxon>NPAAA clade</taxon>
        <taxon>indigoferoid/millettioid clade</taxon>
        <taxon>Phaseoleae</taxon>
        <taxon>Vigna</taxon>
    </lineage>
</organism>
<evidence type="ECO:0000259" key="8">
    <source>
        <dbReference type="Pfam" id="PF00892"/>
    </source>
</evidence>
<evidence type="ECO:0000256" key="6">
    <source>
        <dbReference type="SAM" id="MobiDB-lite"/>
    </source>
</evidence>
<feature type="transmembrane region" description="Helical" evidence="7">
    <location>
        <begin position="51"/>
        <end position="69"/>
    </location>
</feature>
<feature type="transmembrane region" description="Helical" evidence="7">
    <location>
        <begin position="357"/>
        <end position="376"/>
    </location>
</feature>
<proteinExistence type="inferred from homology"/>
<feature type="transmembrane region" description="Helical" evidence="7">
    <location>
        <begin position="296"/>
        <end position="315"/>
    </location>
</feature>
<dbReference type="PANTHER" id="PTHR31218">
    <property type="entry name" value="WAT1-RELATED PROTEIN"/>
    <property type="match status" value="1"/>
</dbReference>
<dbReference type="SUPFAM" id="SSF103481">
    <property type="entry name" value="Multidrug resistance efflux transporter EmrE"/>
    <property type="match status" value="3"/>
</dbReference>
<feature type="domain" description="EamA" evidence="8">
    <location>
        <begin position="321"/>
        <end position="399"/>
    </location>
</feature>
<dbReference type="InterPro" id="IPR037185">
    <property type="entry name" value="EmrE-like"/>
</dbReference>
<comment type="similarity">
    <text evidence="2">Belongs to the drug/metabolite transporter (DMT) superfamily. Plant drug/metabolite exporter (P-DME) (TC 2.A.7.4) family.</text>
</comment>
<keyword evidence="5 7" id="KW-0472">Membrane</keyword>
<feature type="transmembrane region" description="Helical" evidence="7">
    <location>
        <begin position="327"/>
        <end position="345"/>
    </location>
</feature>
<dbReference type="InterPro" id="IPR000620">
    <property type="entry name" value="EamA_dom"/>
</dbReference>
<keyword evidence="10" id="KW-1185">Reference proteome</keyword>
<feature type="transmembrane region" description="Helical" evidence="7">
    <location>
        <begin position="499"/>
        <end position="524"/>
    </location>
</feature>
<gene>
    <name evidence="9" type="ORF">DEO72_LG11g2798</name>
</gene>
<dbReference type="EMBL" id="CP039355">
    <property type="protein sequence ID" value="QCE15786.1"/>
    <property type="molecule type" value="Genomic_DNA"/>
</dbReference>
<evidence type="ECO:0000256" key="1">
    <source>
        <dbReference type="ARBA" id="ARBA00004141"/>
    </source>
</evidence>
<dbReference type="Proteomes" id="UP000501690">
    <property type="component" value="Linkage Group LG11"/>
</dbReference>
<keyword evidence="4 7" id="KW-1133">Transmembrane helix</keyword>
<evidence type="ECO:0000256" key="5">
    <source>
        <dbReference type="ARBA" id="ARBA00023136"/>
    </source>
</evidence>
<feature type="domain" description="EamA" evidence="8">
    <location>
        <begin position="443"/>
        <end position="580"/>
    </location>
</feature>
<evidence type="ECO:0000256" key="4">
    <source>
        <dbReference type="ARBA" id="ARBA00022989"/>
    </source>
</evidence>
<feature type="transmembrane region" description="Helical" evidence="7">
    <location>
        <begin position="440"/>
        <end position="460"/>
    </location>
</feature>
<feature type="transmembrane region" description="Helical" evidence="7">
    <location>
        <begin position="109"/>
        <end position="130"/>
    </location>
</feature>
<dbReference type="GO" id="GO:0022857">
    <property type="term" value="F:transmembrane transporter activity"/>
    <property type="evidence" value="ECO:0007669"/>
    <property type="project" value="InterPro"/>
</dbReference>
<sequence>MEQKCGCASFGNNFNKAKPYLLTVGLQFGFAGAYIFSVASLNRGMNRYVFVVYRNAIAALALAPFALIFERKIRPKITLPVFLQIMALGFVEPVIDQGFTFLGMQYTSASFASAIMNAVPSVTFVLAVILRMERMKIKEVACQAKVIGTVVTFGGTLLMALYKGPVLSFMKSSTSHVSQTENVSNPTGNHWVIGTVFLLIGCAGFSAFYILQAITLRKYPAEMSLATWVCFVGALQSSVVAIFAERHHPHAWSLGWDTRLFAPAYAGIVSSGVQYYIQGVVIKSMGPVIVTAFNPLRMIIITTLACIVLSEKLYLGRKIRPKMTLPIFLRIVALGFLEPVLDQNLYNMGMKMTSTTFASATVNVLPAITFIMALIFRLEKVNLRKFHSLAKVIGTVITVSGAMVMTLYKGPAFQIIKGGGAIGNHHNSSSSTTEPSDQHWVVGTVMLISSCASWAGFFILQSFTLKKYPAELSLTAWICVMGIIEGSIASLIFERDFSVWVIGWDSRLLACVYSGVICSGMAYYVQGVVTRERGPVFVTSFSPLCMIITAALGSLVLAEQVHLGSIFGAILIVCGLYTVVWGKSKDRVNTTETGKEGSQELPMKDSTKSASDKFYGLEINVSDEVLRKGVPPTTLS</sequence>
<reference evidence="9 10" key="1">
    <citation type="submission" date="2019-04" db="EMBL/GenBank/DDBJ databases">
        <title>An improved genome assembly and genetic linkage map for asparagus bean, Vigna unguiculata ssp. sesquipedialis.</title>
        <authorList>
            <person name="Xia Q."/>
            <person name="Zhang R."/>
            <person name="Dong Y."/>
        </authorList>
    </citation>
    <scope>NUCLEOTIDE SEQUENCE [LARGE SCALE GENOMIC DNA]</scope>
    <source>
        <tissue evidence="9">Leaf</tissue>
    </source>
</reference>
<feature type="transmembrane region" description="Helical" evidence="7">
    <location>
        <begin position="563"/>
        <end position="582"/>
    </location>
</feature>
<comment type="subcellular location">
    <subcellularLocation>
        <location evidence="1">Membrane</location>
        <topology evidence="1">Multi-pass membrane protein</topology>
    </subcellularLocation>
</comment>
<feature type="transmembrane region" description="Helical" evidence="7">
    <location>
        <begin position="81"/>
        <end position="103"/>
    </location>
</feature>
<feature type="transmembrane region" description="Helical" evidence="7">
    <location>
        <begin position="191"/>
        <end position="211"/>
    </location>
</feature>
<dbReference type="AlphaFoldDB" id="A0A4D6NQ89"/>
<feature type="transmembrane region" description="Helical" evidence="7">
    <location>
        <begin position="142"/>
        <end position="162"/>
    </location>
</feature>
<evidence type="ECO:0000256" key="7">
    <source>
        <dbReference type="SAM" id="Phobius"/>
    </source>
</evidence>
<evidence type="ECO:0000256" key="2">
    <source>
        <dbReference type="ARBA" id="ARBA00007635"/>
    </source>
</evidence>
<feature type="transmembrane region" description="Helical" evidence="7">
    <location>
        <begin position="388"/>
        <end position="408"/>
    </location>
</feature>
<feature type="region of interest" description="Disordered" evidence="6">
    <location>
        <begin position="589"/>
        <end position="609"/>
    </location>
</feature>
<feature type="transmembrane region" description="Helical" evidence="7">
    <location>
        <begin position="536"/>
        <end position="557"/>
    </location>
</feature>
<dbReference type="Pfam" id="PF00892">
    <property type="entry name" value="EamA"/>
    <property type="match status" value="3"/>
</dbReference>
<evidence type="ECO:0000313" key="9">
    <source>
        <dbReference type="EMBL" id="QCE15786.1"/>
    </source>
</evidence>
<dbReference type="GO" id="GO:0016020">
    <property type="term" value="C:membrane"/>
    <property type="evidence" value="ECO:0007669"/>
    <property type="project" value="UniProtKB-SubCell"/>
</dbReference>
<protein>
    <submittedName>
        <fullName evidence="9">WAT1-related protein</fullName>
    </submittedName>
</protein>
<accession>A0A4D6NQ89</accession>
<feature type="domain" description="EamA" evidence="8">
    <location>
        <begin position="20"/>
        <end position="159"/>
    </location>
</feature>
<evidence type="ECO:0000256" key="3">
    <source>
        <dbReference type="ARBA" id="ARBA00022692"/>
    </source>
</evidence>